<evidence type="ECO:0000313" key="2">
    <source>
        <dbReference type="Proteomes" id="UP000620224"/>
    </source>
</evidence>
<accession>A0A918J7Y2</accession>
<keyword evidence="2" id="KW-1185">Reference proteome</keyword>
<organism evidence="1 2">
    <name type="scientific">Streptomyces lucensis JCM 4490</name>
    <dbReference type="NCBI Taxonomy" id="1306176"/>
    <lineage>
        <taxon>Bacteria</taxon>
        <taxon>Bacillati</taxon>
        <taxon>Actinomycetota</taxon>
        <taxon>Actinomycetes</taxon>
        <taxon>Kitasatosporales</taxon>
        <taxon>Streptomycetaceae</taxon>
        <taxon>Streptomyces</taxon>
    </lineage>
</organism>
<gene>
    <name evidence="1" type="ORF">GCM10010503_37630</name>
</gene>
<evidence type="ECO:0000313" key="1">
    <source>
        <dbReference type="EMBL" id="GGW56870.1"/>
    </source>
</evidence>
<dbReference type="Proteomes" id="UP000620224">
    <property type="component" value="Unassembled WGS sequence"/>
</dbReference>
<comment type="caution">
    <text evidence="1">The sequence shown here is derived from an EMBL/GenBank/DDBJ whole genome shotgun (WGS) entry which is preliminary data.</text>
</comment>
<reference evidence="1" key="1">
    <citation type="journal article" date="2014" name="Int. J. Syst. Evol. Microbiol.">
        <title>Complete genome sequence of Corynebacterium casei LMG S-19264T (=DSM 44701T), isolated from a smear-ripened cheese.</title>
        <authorList>
            <consortium name="US DOE Joint Genome Institute (JGI-PGF)"/>
            <person name="Walter F."/>
            <person name="Albersmeier A."/>
            <person name="Kalinowski J."/>
            <person name="Ruckert C."/>
        </authorList>
    </citation>
    <scope>NUCLEOTIDE SEQUENCE</scope>
    <source>
        <strain evidence="1">JCM 4490</strain>
    </source>
</reference>
<dbReference type="AlphaFoldDB" id="A0A918J7Y2"/>
<name>A0A918J7Y2_9ACTN</name>
<sequence>MPTKFGTDFFPPAGLLSFVGAALALVADGALPLGLAASVGWQATTPAPAAQSRTALMMWLRMDPPVVMLLQAEHGKSDVIVG</sequence>
<protein>
    <submittedName>
        <fullName evidence="1">Uncharacterized protein</fullName>
    </submittedName>
</protein>
<dbReference type="EMBL" id="BMUE01000007">
    <property type="protein sequence ID" value="GGW56870.1"/>
    <property type="molecule type" value="Genomic_DNA"/>
</dbReference>
<proteinExistence type="predicted"/>
<reference evidence="1" key="2">
    <citation type="submission" date="2020-09" db="EMBL/GenBank/DDBJ databases">
        <authorList>
            <person name="Sun Q."/>
            <person name="Ohkuma M."/>
        </authorList>
    </citation>
    <scope>NUCLEOTIDE SEQUENCE</scope>
    <source>
        <strain evidence="1">JCM 4490</strain>
    </source>
</reference>